<feature type="region of interest" description="Disordered" evidence="1">
    <location>
        <begin position="169"/>
        <end position="206"/>
    </location>
</feature>
<evidence type="ECO:0000313" key="5">
    <source>
        <dbReference type="Proteomes" id="UP000663870"/>
    </source>
</evidence>
<dbReference type="EMBL" id="CAJNOH010000080">
    <property type="protein sequence ID" value="CAF0848541.1"/>
    <property type="molecule type" value="Genomic_DNA"/>
</dbReference>
<keyword evidence="5" id="KW-1185">Reference proteome</keyword>
<dbReference type="PANTHER" id="PTHR28457:SF1">
    <property type="entry name" value="CILIA- AND FLAGELLA-ASSOCIATED PROTEIN 119"/>
    <property type="match status" value="1"/>
</dbReference>
<organism evidence="2 4">
    <name type="scientific">Rotaria sordida</name>
    <dbReference type="NCBI Taxonomy" id="392033"/>
    <lineage>
        <taxon>Eukaryota</taxon>
        <taxon>Metazoa</taxon>
        <taxon>Spiralia</taxon>
        <taxon>Gnathifera</taxon>
        <taxon>Rotifera</taxon>
        <taxon>Eurotatoria</taxon>
        <taxon>Bdelloidea</taxon>
        <taxon>Philodinida</taxon>
        <taxon>Philodinidae</taxon>
        <taxon>Rotaria</taxon>
    </lineage>
</organism>
<dbReference type="Proteomes" id="UP000663854">
    <property type="component" value="Unassembled WGS sequence"/>
</dbReference>
<dbReference type="PANTHER" id="PTHR28457">
    <property type="entry name" value="COILED-COIL DOMAIN-CONTAINING PROTEIN 189"/>
    <property type="match status" value="1"/>
</dbReference>
<feature type="compositionally biased region" description="Basic and acidic residues" evidence="1">
    <location>
        <begin position="171"/>
        <end position="206"/>
    </location>
</feature>
<dbReference type="Pfam" id="PF14769">
    <property type="entry name" value="CLAMP"/>
    <property type="match status" value="1"/>
</dbReference>
<dbReference type="Proteomes" id="UP000663870">
    <property type="component" value="Unassembled WGS sequence"/>
</dbReference>
<sequence>MQNSTAPKATIVVWTDLSRDQVRKLEELNDAESINNFFIKIFNLEPNTKRTTILCDLYYYALNFARTNRFNHEQISTFISILKRVHEMCIQTPFANMEEAYKYFKELILKHSFSRPPQSLRIFTADGTKKVTDYIVDTYFRHYKMYKFIFTPTIDFNLQFTYEGMTGAIPKTEEEEKEDVNTVKDNEEKQSQQQEKHEENSQLTDVRKLIQTYVKDEIQKIQSTTNEQETLRPPTEKHRSIKSSSTKTSKSQAPK</sequence>
<gene>
    <name evidence="3" type="ORF">JXQ802_LOCUS20646</name>
    <name evidence="2" type="ORF">PYM288_LOCUS6941</name>
</gene>
<evidence type="ECO:0000256" key="1">
    <source>
        <dbReference type="SAM" id="MobiDB-lite"/>
    </source>
</evidence>
<feature type="compositionally biased region" description="Low complexity" evidence="1">
    <location>
        <begin position="242"/>
        <end position="255"/>
    </location>
</feature>
<evidence type="ECO:0000313" key="3">
    <source>
        <dbReference type="EMBL" id="CAF1129876.1"/>
    </source>
</evidence>
<dbReference type="AlphaFoldDB" id="A0A813W8C2"/>
<reference evidence="2" key="1">
    <citation type="submission" date="2021-02" db="EMBL/GenBank/DDBJ databases">
        <authorList>
            <person name="Nowell W R."/>
        </authorList>
    </citation>
    <scope>NUCLEOTIDE SEQUENCE</scope>
</reference>
<evidence type="ECO:0000313" key="2">
    <source>
        <dbReference type="EMBL" id="CAF0848541.1"/>
    </source>
</evidence>
<accession>A0A813W8C2</accession>
<dbReference type="InterPro" id="IPR032727">
    <property type="entry name" value="CLAMP"/>
</dbReference>
<evidence type="ECO:0000313" key="4">
    <source>
        <dbReference type="Proteomes" id="UP000663854"/>
    </source>
</evidence>
<feature type="region of interest" description="Disordered" evidence="1">
    <location>
        <begin position="220"/>
        <end position="255"/>
    </location>
</feature>
<dbReference type="EMBL" id="CAJNOL010000593">
    <property type="protein sequence ID" value="CAF1129876.1"/>
    <property type="molecule type" value="Genomic_DNA"/>
</dbReference>
<name>A0A813W8C2_9BILA</name>
<comment type="caution">
    <text evidence="2">The sequence shown here is derived from an EMBL/GenBank/DDBJ whole genome shotgun (WGS) entry which is preliminary data.</text>
</comment>
<protein>
    <submittedName>
        <fullName evidence="2">Uncharacterized protein</fullName>
    </submittedName>
</protein>
<proteinExistence type="predicted"/>